<dbReference type="EMBL" id="BOPD01000049">
    <property type="protein sequence ID" value="GIJ36385.1"/>
    <property type="molecule type" value="Genomic_DNA"/>
</dbReference>
<keyword evidence="1" id="KW-0472">Membrane</keyword>
<keyword evidence="3" id="KW-1185">Reference proteome</keyword>
<accession>A0A9W5UXB3</accession>
<organism evidence="2 3">
    <name type="scientific">Micromonospora sediminimaris</name>
    <dbReference type="NCBI Taxonomy" id="547162"/>
    <lineage>
        <taxon>Bacteria</taxon>
        <taxon>Bacillati</taxon>
        <taxon>Actinomycetota</taxon>
        <taxon>Actinomycetes</taxon>
        <taxon>Micromonosporales</taxon>
        <taxon>Micromonosporaceae</taxon>
        <taxon>Micromonospora</taxon>
    </lineage>
</organism>
<protein>
    <recommendedName>
        <fullName evidence="4">Tachylectin</fullName>
    </recommendedName>
</protein>
<proteinExistence type="predicted"/>
<evidence type="ECO:0000313" key="2">
    <source>
        <dbReference type="EMBL" id="GIJ36385.1"/>
    </source>
</evidence>
<dbReference type="Gene3D" id="2.115.10.10">
    <property type="entry name" value="Tachylectin 2"/>
    <property type="match status" value="1"/>
</dbReference>
<gene>
    <name evidence="2" type="ORF">Vse01_55330</name>
</gene>
<dbReference type="Proteomes" id="UP000607311">
    <property type="component" value="Unassembled WGS sequence"/>
</dbReference>
<feature type="transmembrane region" description="Helical" evidence="1">
    <location>
        <begin position="41"/>
        <end position="61"/>
    </location>
</feature>
<evidence type="ECO:0008006" key="4">
    <source>
        <dbReference type="Google" id="ProtNLM"/>
    </source>
</evidence>
<keyword evidence="1" id="KW-1133">Transmembrane helix</keyword>
<reference evidence="2" key="1">
    <citation type="submission" date="2021-01" db="EMBL/GenBank/DDBJ databases">
        <title>Whole genome shotgun sequence of Verrucosispora sediminis NBRC 107745.</title>
        <authorList>
            <person name="Komaki H."/>
            <person name="Tamura T."/>
        </authorList>
    </citation>
    <scope>NUCLEOTIDE SEQUENCE</scope>
    <source>
        <strain evidence="2">NBRC 107745</strain>
    </source>
</reference>
<evidence type="ECO:0000256" key="1">
    <source>
        <dbReference type="SAM" id="Phobius"/>
    </source>
</evidence>
<comment type="caution">
    <text evidence="2">The sequence shown here is derived from an EMBL/GenBank/DDBJ whole genome shotgun (WGS) entry which is preliminary data.</text>
</comment>
<sequence>MRQMCGDCAGAAVRFGGPDFLSECPPATHHLEDLSLMPKTIAAAATALTVLATGLAVAGVVGPARPAKAALSDVPADCSAFTAAYRSDGQRLSYGYSGGETSTKAYTDDVLGWVPSAHQQLGAAGDDTIFRSTEYAVHPTDGWLYLVRRQGELVDGEWRVTAKSATRLKSGFADTRILATASPYLYRVAGTSLYRYTETYVDGEFTLSAPVKLASTGWNTVNTLVYERSGGTGNAAVDVLIGTKTNGQLKEWRVNRATPKTITSKVLRSVGWAPFTSLSTGYCAEHPNGRPLLGIKANGSVSVHFDANKTDSDGTDIKGGPIGSLGWTEKAYGQ</sequence>
<name>A0A9W5UXB3_9ACTN</name>
<dbReference type="AlphaFoldDB" id="A0A9W5UXB3"/>
<keyword evidence="1" id="KW-0812">Transmembrane</keyword>
<evidence type="ECO:0000313" key="3">
    <source>
        <dbReference type="Proteomes" id="UP000607311"/>
    </source>
</evidence>